<organism evidence="1 2">
    <name type="scientific">Smallanthus sonchifolius</name>
    <dbReference type="NCBI Taxonomy" id="185202"/>
    <lineage>
        <taxon>Eukaryota</taxon>
        <taxon>Viridiplantae</taxon>
        <taxon>Streptophyta</taxon>
        <taxon>Embryophyta</taxon>
        <taxon>Tracheophyta</taxon>
        <taxon>Spermatophyta</taxon>
        <taxon>Magnoliopsida</taxon>
        <taxon>eudicotyledons</taxon>
        <taxon>Gunneridae</taxon>
        <taxon>Pentapetalae</taxon>
        <taxon>asterids</taxon>
        <taxon>campanulids</taxon>
        <taxon>Asterales</taxon>
        <taxon>Asteraceae</taxon>
        <taxon>Asteroideae</taxon>
        <taxon>Heliantheae alliance</taxon>
        <taxon>Millerieae</taxon>
        <taxon>Smallanthus</taxon>
    </lineage>
</organism>
<evidence type="ECO:0000313" key="1">
    <source>
        <dbReference type="EMBL" id="KAI3686974.1"/>
    </source>
</evidence>
<dbReference type="EMBL" id="CM042044">
    <property type="protein sequence ID" value="KAI3686974.1"/>
    <property type="molecule type" value="Genomic_DNA"/>
</dbReference>
<reference evidence="2" key="1">
    <citation type="journal article" date="2022" name="Mol. Ecol. Resour.">
        <title>The genomes of chicory, endive, great burdock and yacon provide insights into Asteraceae palaeo-polyploidization history and plant inulin production.</title>
        <authorList>
            <person name="Fan W."/>
            <person name="Wang S."/>
            <person name="Wang H."/>
            <person name="Wang A."/>
            <person name="Jiang F."/>
            <person name="Liu H."/>
            <person name="Zhao H."/>
            <person name="Xu D."/>
            <person name="Zhang Y."/>
        </authorList>
    </citation>
    <scope>NUCLEOTIDE SEQUENCE [LARGE SCALE GENOMIC DNA]</scope>
    <source>
        <strain evidence="2">cv. Yunnan</strain>
    </source>
</reference>
<name>A0ACB8YNQ3_9ASTR</name>
<accession>A0ACB8YNQ3</accession>
<comment type="caution">
    <text evidence="1">The sequence shown here is derived from an EMBL/GenBank/DDBJ whole genome shotgun (WGS) entry which is preliminary data.</text>
</comment>
<gene>
    <name evidence="1" type="ORF">L1987_80664</name>
</gene>
<protein>
    <submittedName>
        <fullName evidence="1">Uncharacterized protein</fullName>
    </submittedName>
</protein>
<evidence type="ECO:0000313" key="2">
    <source>
        <dbReference type="Proteomes" id="UP001056120"/>
    </source>
</evidence>
<keyword evidence="2" id="KW-1185">Reference proteome</keyword>
<reference evidence="1 2" key="2">
    <citation type="journal article" date="2022" name="Mol. Ecol. Resour.">
        <title>The genomes of chicory, endive, great burdock and yacon provide insights into Asteraceae paleo-polyploidization history and plant inulin production.</title>
        <authorList>
            <person name="Fan W."/>
            <person name="Wang S."/>
            <person name="Wang H."/>
            <person name="Wang A."/>
            <person name="Jiang F."/>
            <person name="Liu H."/>
            <person name="Zhao H."/>
            <person name="Xu D."/>
            <person name="Zhang Y."/>
        </authorList>
    </citation>
    <scope>NUCLEOTIDE SEQUENCE [LARGE SCALE GENOMIC DNA]</scope>
    <source>
        <strain evidence="2">cv. Yunnan</strain>
        <tissue evidence="1">Leaves</tissue>
    </source>
</reference>
<proteinExistence type="predicted"/>
<sequence>MMLLLKVRNKALKSPPSAYYAWLVLKLLLALKDILIRMSAIEQLQVMASKRQYEEASAQLEAVSQLCSHFDGYKDNPKITGLRDKFKNIKQILKSHVFFDYSSLDTGKETEESNLLQQLSDACLVDALEPSVREELVKNFCDRELISYQQIFEGAELAKLDKMERRYAWVKRRVRTNEEILKIFPTHGMLIICFVFSSAS</sequence>
<dbReference type="Proteomes" id="UP001056120">
    <property type="component" value="Linkage Group LG27"/>
</dbReference>